<protein>
    <submittedName>
        <fullName evidence="2">Uncharacterized protein</fullName>
    </submittedName>
</protein>
<feature type="compositionally biased region" description="Basic and acidic residues" evidence="1">
    <location>
        <begin position="99"/>
        <end position="111"/>
    </location>
</feature>
<comment type="caution">
    <text evidence="2">The sequence shown here is derived from an EMBL/GenBank/DDBJ whole genome shotgun (WGS) entry which is preliminary data.</text>
</comment>
<name>A0ABR2Y1Q5_9PEZI</name>
<proteinExistence type="predicted"/>
<dbReference type="EMBL" id="JARVKM010000008">
    <property type="protein sequence ID" value="KAK9780005.1"/>
    <property type="molecule type" value="Genomic_DNA"/>
</dbReference>
<gene>
    <name evidence="2" type="ORF">SCAR479_03129</name>
</gene>
<reference evidence="2 3" key="1">
    <citation type="submission" date="2024-02" db="EMBL/GenBank/DDBJ databases">
        <title>First draft genome assembly of two strains of Seiridium cardinale.</title>
        <authorList>
            <person name="Emiliani G."/>
            <person name="Scali E."/>
        </authorList>
    </citation>
    <scope>NUCLEOTIDE SEQUENCE [LARGE SCALE GENOMIC DNA]</scope>
    <source>
        <strain evidence="2 3">BM-138-000479</strain>
    </source>
</reference>
<organism evidence="2 3">
    <name type="scientific">Seiridium cardinale</name>
    <dbReference type="NCBI Taxonomy" id="138064"/>
    <lineage>
        <taxon>Eukaryota</taxon>
        <taxon>Fungi</taxon>
        <taxon>Dikarya</taxon>
        <taxon>Ascomycota</taxon>
        <taxon>Pezizomycotina</taxon>
        <taxon>Sordariomycetes</taxon>
        <taxon>Xylariomycetidae</taxon>
        <taxon>Amphisphaeriales</taxon>
        <taxon>Sporocadaceae</taxon>
        <taxon>Seiridium</taxon>
    </lineage>
</organism>
<evidence type="ECO:0000256" key="1">
    <source>
        <dbReference type="SAM" id="MobiDB-lite"/>
    </source>
</evidence>
<evidence type="ECO:0000313" key="3">
    <source>
        <dbReference type="Proteomes" id="UP001465668"/>
    </source>
</evidence>
<accession>A0ABR2Y1Q5</accession>
<sequence>MAIHVVTCNLSVKVPIMIEPIMAAMLTSRTVSADMKFDAPRRIKHTRADPSENVSHIKRLPTRCRRERQTRLYEKLQRERDGEQDASPDAHCVLESMDIQERASSSKDKTTPPKPAALHMLP</sequence>
<dbReference type="Proteomes" id="UP001465668">
    <property type="component" value="Unassembled WGS sequence"/>
</dbReference>
<keyword evidence="3" id="KW-1185">Reference proteome</keyword>
<feature type="compositionally biased region" description="Basic and acidic residues" evidence="1">
    <location>
        <begin position="73"/>
        <end position="83"/>
    </location>
</feature>
<evidence type="ECO:0000313" key="2">
    <source>
        <dbReference type="EMBL" id="KAK9780005.1"/>
    </source>
</evidence>
<feature type="region of interest" description="Disordered" evidence="1">
    <location>
        <begin position="73"/>
        <end position="122"/>
    </location>
</feature>